<dbReference type="InterPro" id="IPR012902">
    <property type="entry name" value="N_methyl_site"/>
</dbReference>
<evidence type="ECO:0000313" key="2">
    <source>
        <dbReference type="EMBL" id="MDP5136977.1"/>
    </source>
</evidence>
<dbReference type="InterPro" id="IPR031982">
    <property type="entry name" value="PilE-like"/>
</dbReference>
<dbReference type="EMBL" id="JAPJDZ010000035">
    <property type="protein sequence ID" value="MDP5136977.1"/>
    <property type="molecule type" value="Genomic_DNA"/>
</dbReference>
<name>A0ABT9I0Q5_9GAMM</name>
<dbReference type="Gene3D" id="3.30.700.10">
    <property type="entry name" value="Glycoprotein, Type 4 Pilin"/>
    <property type="match status" value="1"/>
</dbReference>
<keyword evidence="3" id="KW-1185">Reference proteome</keyword>
<dbReference type="Pfam" id="PF07963">
    <property type="entry name" value="N_methyl"/>
    <property type="match status" value="1"/>
</dbReference>
<dbReference type="SUPFAM" id="SSF54523">
    <property type="entry name" value="Pili subunits"/>
    <property type="match status" value="1"/>
</dbReference>
<keyword evidence="1" id="KW-0812">Transmembrane</keyword>
<dbReference type="PROSITE" id="PS00409">
    <property type="entry name" value="PROKAR_NTER_METHYL"/>
    <property type="match status" value="1"/>
</dbReference>
<protein>
    <submittedName>
        <fullName evidence="2">Type IV pilin protein</fullName>
    </submittedName>
</protein>
<keyword evidence="1" id="KW-0472">Membrane</keyword>
<accession>A0ABT9I0Q5</accession>
<evidence type="ECO:0000256" key="1">
    <source>
        <dbReference type="SAM" id="Phobius"/>
    </source>
</evidence>
<dbReference type="NCBIfam" id="TIGR02532">
    <property type="entry name" value="IV_pilin_GFxxxE"/>
    <property type="match status" value="1"/>
</dbReference>
<dbReference type="RefSeq" id="WP_305976449.1">
    <property type="nucleotide sequence ID" value="NZ_JAPJDZ010000035.1"/>
</dbReference>
<keyword evidence="1" id="KW-1133">Transmembrane helix</keyword>
<dbReference type="Pfam" id="PF16732">
    <property type="entry name" value="ComP_DUS"/>
    <property type="match status" value="1"/>
</dbReference>
<proteinExistence type="predicted"/>
<reference evidence="2 3" key="1">
    <citation type="submission" date="2022-11" db="EMBL/GenBank/DDBJ databases">
        <title>Viruses from the air-sea interface of a natural surface slick.</title>
        <authorList>
            <person name="Rahlff J."/>
            <person name="Holmfeldt K."/>
        </authorList>
    </citation>
    <scope>NUCLEOTIDE SEQUENCE [LARGE SCALE GENOMIC DNA]</scope>
    <source>
        <strain evidence="2 3">SMS4</strain>
    </source>
</reference>
<dbReference type="InterPro" id="IPR045584">
    <property type="entry name" value="Pilin-like"/>
</dbReference>
<evidence type="ECO:0000313" key="3">
    <source>
        <dbReference type="Proteomes" id="UP001231109"/>
    </source>
</evidence>
<dbReference type="Proteomes" id="UP001231109">
    <property type="component" value="Unassembled WGS sequence"/>
</dbReference>
<organism evidence="2 3">
    <name type="scientific">Rheinheimera baltica</name>
    <dbReference type="NCBI Taxonomy" id="67576"/>
    <lineage>
        <taxon>Bacteria</taxon>
        <taxon>Pseudomonadati</taxon>
        <taxon>Pseudomonadota</taxon>
        <taxon>Gammaproteobacteria</taxon>
        <taxon>Chromatiales</taxon>
        <taxon>Chromatiaceae</taxon>
        <taxon>Rheinheimera</taxon>
    </lineage>
</organism>
<comment type="caution">
    <text evidence="2">The sequence shown here is derived from an EMBL/GenBank/DDBJ whole genome shotgun (WGS) entry which is preliminary data.</text>
</comment>
<feature type="transmembrane region" description="Helical" evidence="1">
    <location>
        <begin position="7"/>
        <end position="28"/>
    </location>
</feature>
<sequence length="135" mass="14278">MKNKHEGFTLVEMVVVLGIFGVITAIAYPSYIDHILKSNRAAAAACLTEVSQTMERGYTAAFTYAGIALPALQCIDDLGERYNFSLANQAARTFTATASPVGVQTQDECGALTLNQAGARGANGGSDVAVVRKCW</sequence>
<gene>
    <name evidence="2" type="ORF">ORJ04_13565</name>
</gene>